<dbReference type="InterPro" id="IPR018490">
    <property type="entry name" value="cNMP-bd_dom_sf"/>
</dbReference>
<protein>
    <submittedName>
        <fullName evidence="3">Cyclic nucleotide-binding protein</fullName>
    </submittedName>
</protein>
<evidence type="ECO:0000259" key="2">
    <source>
        <dbReference type="PROSITE" id="PS50042"/>
    </source>
</evidence>
<comment type="caution">
    <text evidence="3">The sequence shown here is derived from an EMBL/GenBank/DDBJ whole genome shotgun (WGS) entry which is preliminary data.</text>
</comment>
<dbReference type="Pfam" id="PF00027">
    <property type="entry name" value="cNMP_binding"/>
    <property type="match status" value="1"/>
</dbReference>
<dbReference type="Gene3D" id="2.60.120.10">
    <property type="entry name" value="Jelly Rolls"/>
    <property type="match status" value="1"/>
</dbReference>
<dbReference type="SUPFAM" id="SSF51206">
    <property type="entry name" value="cAMP-binding domain-like"/>
    <property type="match status" value="1"/>
</dbReference>
<dbReference type="InterPro" id="IPR014710">
    <property type="entry name" value="RmlC-like_jellyroll"/>
</dbReference>
<dbReference type="CDD" id="cd00038">
    <property type="entry name" value="CAP_ED"/>
    <property type="match status" value="1"/>
</dbReference>
<dbReference type="AlphaFoldDB" id="A0AA46DXH1"/>
<organism evidence="3 4">
    <name type="scientific">Hypnocyclicus thermotrophus</name>
    <dbReference type="NCBI Taxonomy" id="1627895"/>
    <lineage>
        <taxon>Bacteria</taxon>
        <taxon>Fusobacteriati</taxon>
        <taxon>Fusobacteriota</taxon>
        <taxon>Fusobacteriia</taxon>
        <taxon>Fusobacteriales</taxon>
        <taxon>Fusobacteriaceae</taxon>
        <taxon>Hypnocyclicus</taxon>
    </lineage>
</organism>
<dbReference type="EMBL" id="SOBG01000009">
    <property type="protein sequence ID" value="TDT67865.1"/>
    <property type="molecule type" value="Genomic_DNA"/>
</dbReference>
<gene>
    <name evidence="3" type="ORF">EV215_1868</name>
</gene>
<keyword evidence="4" id="KW-1185">Reference proteome</keyword>
<evidence type="ECO:0000256" key="1">
    <source>
        <dbReference type="SAM" id="Coils"/>
    </source>
</evidence>
<dbReference type="Proteomes" id="UP000294678">
    <property type="component" value="Unassembled WGS sequence"/>
</dbReference>
<sequence length="315" mass="37416">MKMIKLKAGGILYFENTEPREIYVLKSGRIFLKKEKGFFFYNNKINTLKVLNVGDMFGFEEIFIGIKRESRVIADIDSEILAFEDNEFSDFIKNNIEISKKMIISLSKEIRELDERIHLESKEKDELRSKTPFFDIYIYFISRGEFLKASQVLKRMMINGIEIDFVKSESKRIENFLDYSVTLEKIDLVKKYYEKSHELLIAFLKGLRHNVIYDDVLEKLLIETIDIHVAVKRESEIISELEEFIEKFQTSNRHKEMMFLLLRIYEEKKNYTKAFQVGNLLMDADLNEEEKIRFKDMITVLKEKLTLERKGEGNV</sequence>
<reference evidence="3 4" key="1">
    <citation type="submission" date="2019-03" db="EMBL/GenBank/DDBJ databases">
        <title>Genomic Encyclopedia of Type Strains, Phase IV (KMG-IV): sequencing the most valuable type-strain genomes for metagenomic binning, comparative biology and taxonomic classification.</title>
        <authorList>
            <person name="Goeker M."/>
        </authorList>
    </citation>
    <scope>NUCLEOTIDE SEQUENCE [LARGE SCALE GENOMIC DNA]</scope>
    <source>
        <strain evidence="3 4">DSM 100055</strain>
    </source>
</reference>
<name>A0AA46DXH1_9FUSO</name>
<feature type="coiled-coil region" evidence="1">
    <location>
        <begin position="96"/>
        <end position="130"/>
    </location>
</feature>
<evidence type="ECO:0000313" key="3">
    <source>
        <dbReference type="EMBL" id="TDT67865.1"/>
    </source>
</evidence>
<accession>A0AA46DXH1</accession>
<proteinExistence type="predicted"/>
<dbReference type="RefSeq" id="WP_166667398.1">
    <property type="nucleotide sequence ID" value="NZ_SOBG01000009.1"/>
</dbReference>
<keyword evidence="1" id="KW-0175">Coiled coil</keyword>
<feature type="domain" description="Cyclic nucleotide-binding" evidence="2">
    <location>
        <begin position="1"/>
        <end position="109"/>
    </location>
</feature>
<dbReference type="InterPro" id="IPR000595">
    <property type="entry name" value="cNMP-bd_dom"/>
</dbReference>
<dbReference type="PROSITE" id="PS50042">
    <property type="entry name" value="CNMP_BINDING_3"/>
    <property type="match status" value="1"/>
</dbReference>
<evidence type="ECO:0000313" key="4">
    <source>
        <dbReference type="Proteomes" id="UP000294678"/>
    </source>
</evidence>